<evidence type="ECO:0000256" key="13">
    <source>
        <dbReference type="ARBA" id="ARBA00023279"/>
    </source>
</evidence>
<evidence type="ECO:0000256" key="3">
    <source>
        <dbReference type="ARBA" id="ARBA00004123"/>
    </source>
</evidence>
<sequence>MFHTWFWSLIQNDFKTGNIDFEGCMRLLEKLQIPFDDDHFKHIFKKTTDKHTGDLISMDDFKAIYRALVYRPEYEDLFKAYSTDGKILPDGQLLKFLVKEQFQTEANDMTALEIIMKYEPIDEVRKKRQLSFEGFIKYMNSEECSIFKSQHRAVYQDMTQPLCDYYISSSHNTYLISDQIVGPSHLWGYTSALLKGCRCLEIDCWDGNNNEPIVYHGHTLTSRIPFRSVIHVIEKYAFLSSVYPLVLSLENHCSPKQQEVMAEQLKDILGEKLLSLPVGGEVDISQLPSPEALKCKVLIKNKKVGTLEEGLMRIDDDYHGEAEEMSDAQSDDEDTDTSSDTLPPQPSRSSSKRKGELRSSQKNTKVKRLKIALALSDLVIYTKSQKFVSFEHSLQHQKCYENNSIGESLARKLAKTSVKEFISHTTRFITRIYPKGSRMTSSNYNPLEFWNIGCQMVALNFQTLGIQMELQDGKFLDNGGCGYVLKPEFLRDRNTKFTPRNVGPYSKPMSLSVRLISGHQLPPSSMSKTNKADPMVQIEIYGVPEDQTKKKSSIVKSNALCPKWNETFSFNIQVPELALIRFCVEDEVSVVNKEFLGQYTLPVTSLNTGYRNVPLIGKDGAKLESASLFVHVWYY</sequence>
<dbReference type="CDD" id="cd00275">
    <property type="entry name" value="C2_PLC_like"/>
    <property type="match status" value="1"/>
</dbReference>
<evidence type="ECO:0000256" key="12">
    <source>
        <dbReference type="ARBA" id="ARBA00023242"/>
    </source>
</evidence>
<evidence type="ECO:0000256" key="5">
    <source>
        <dbReference type="ARBA" id="ARBA00022473"/>
    </source>
</evidence>
<keyword evidence="9 15" id="KW-0442">Lipid degradation</keyword>
<dbReference type="PROSITE" id="PS50004">
    <property type="entry name" value="C2"/>
    <property type="match status" value="1"/>
</dbReference>
<keyword evidence="10 15" id="KW-0443">Lipid metabolism</keyword>
<dbReference type="PROSITE" id="PS50008">
    <property type="entry name" value="PIPLC_Y_DOMAIN"/>
    <property type="match status" value="1"/>
</dbReference>
<dbReference type="PROSITE" id="PS50007">
    <property type="entry name" value="PIPLC_X_DOMAIN"/>
    <property type="match status" value="1"/>
</dbReference>
<dbReference type="Pfam" id="PF00168">
    <property type="entry name" value="C2"/>
    <property type="match status" value="1"/>
</dbReference>
<comment type="function">
    <text evidence="2">The production of the second messenger molecules diacylglycerol (DAG) and inositol 1,4,5-trisphosphate (IP3) is mediated by activated phosphatidylinositol-specific phospholipase C enzymes. In vitro, hydrolyzes PtdIns(4,5)P2 in a Ca(2+)-dependent manner. Triggers intracellular Ca(2+) oscillations in oocytes solely during M phase and is involved in inducing oocyte activation and initiating embryonic development up to the blastocyst stage. Is therefore a strong candidate for the egg-activating soluble sperm factor that is transferred from the sperm into the egg cytoplasm following gamete membrane fusion. May exert an inhibitory effect on phospholipase-C-coupled processes that depend on calcium ions and protein kinase C, including CFTR trafficking and function.</text>
</comment>
<dbReference type="InterPro" id="IPR000909">
    <property type="entry name" value="PLipase_C_PInositol-sp_X_dom"/>
</dbReference>
<keyword evidence="6" id="KW-0963">Cytoplasm</keyword>
<name>A0A8C3UP17_CATUS</name>
<dbReference type="InterPro" id="IPR001711">
    <property type="entry name" value="PLipase_C_Pinositol-sp_Y"/>
</dbReference>
<dbReference type="InterPro" id="IPR015359">
    <property type="entry name" value="PLC_EF-hand-like"/>
</dbReference>
<dbReference type="FunFam" id="1.10.238.10:FF:000005">
    <property type="entry name" value="Phosphoinositide phospholipase C"/>
    <property type="match status" value="1"/>
</dbReference>
<gene>
    <name evidence="19" type="primary">PLCZ1</name>
</gene>
<dbReference type="Proteomes" id="UP000694563">
    <property type="component" value="Chromosome 4"/>
</dbReference>
<dbReference type="GO" id="GO:0016042">
    <property type="term" value="P:lipid catabolic process"/>
    <property type="evidence" value="ECO:0007669"/>
    <property type="project" value="UniProtKB-KW"/>
</dbReference>
<evidence type="ECO:0000256" key="6">
    <source>
        <dbReference type="ARBA" id="ARBA00022490"/>
    </source>
</evidence>
<keyword evidence="20" id="KW-1185">Reference proteome</keyword>
<dbReference type="InterPro" id="IPR011992">
    <property type="entry name" value="EF-hand-dom_pair"/>
</dbReference>
<protein>
    <recommendedName>
        <fullName evidence="15">Phosphoinositide phospholipase C</fullName>
        <ecNumber evidence="15">3.1.4.11</ecNumber>
    </recommendedName>
</protein>
<evidence type="ECO:0000256" key="10">
    <source>
        <dbReference type="ARBA" id="ARBA00023098"/>
    </source>
</evidence>
<dbReference type="PANTHER" id="PTHR10336">
    <property type="entry name" value="PHOSPHOINOSITIDE-SPECIFIC PHOSPHOLIPASE C FAMILY PROTEIN"/>
    <property type="match status" value="1"/>
</dbReference>
<dbReference type="SMART" id="SM00148">
    <property type="entry name" value="PLCXc"/>
    <property type="match status" value="1"/>
</dbReference>
<keyword evidence="13" id="KW-0278">Fertilization</keyword>
<organism evidence="19 20">
    <name type="scientific">Catharus ustulatus</name>
    <name type="common">Russet-backed thrush</name>
    <name type="synonym">Hylocichla ustulatus</name>
    <dbReference type="NCBI Taxonomy" id="91951"/>
    <lineage>
        <taxon>Eukaryota</taxon>
        <taxon>Metazoa</taxon>
        <taxon>Chordata</taxon>
        <taxon>Craniata</taxon>
        <taxon>Vertebrata</taxon>
        <taxon>Euteleostomi</taxon>
        <taxon>Archelosauria</taxon>
        <taxon>Archosauria</taxon>
        <taxon>Dinosauria</taxon>
        <taxon>Saurischia</taxon>
        <taxon>Theropoda</taxon>
        <taxon>Coelurosauria</taxon>
        <taxon>Aves</taxon>
        <taxon>Neognathae</taxon>
        <taxon>Neoaves</taxon>
        <taxon>Telluraves</taxon>
        <taxon>Australaves</taxon>
        <taxon>Passeriformes</taxon>
        <taxon>Turdidae</taxon>
        <taxon>Catharus</taxon>
    </lineage>
</organism>
<reference evidence="19" key="1">
    <citation type="submission" date="2020-10" db="EMBL/GenBank/DDBJ databases">
        <title>Catharus ustulatus (Swainson's thrush) genome, bCatUst1, primary haplotype v2.</title>
        <authorList>
            <person name="Delmore K."/>
            <person name="Vafadar M."/>
            <person name="Formenti G."/>
            <person name="Chow W."/>
            <person name="Pelan S."/>
            <person name="Howe K."/>
            <person name="Rhie A."/>
            <person name="Mountcastle J."/>
            <person name="Haase B."/>
            <person name="Fedrigo O."/>
            <person name="Jarvis E.D."/>
        </authorList>
    </citation>
    <scope>NUCLEOTIDE SEQUENCE [LARGE SCALE GENOMIC DNA]</scope>
</reference>
<proteinExistence type="predicted"/>
<feature type="domain" description="C2" evidence="17">
    <location>
        <begin position="491"/>
        <end position="617"/>
    </location>
</feature>
<keyword evidence="12" id="KW-0539">Nucleus</keyword>
<dbReference type="InterPro" id="IPR035892">
    <property type="entry name" value="C2_domain_sf"/>
</dbReference>
<dbReference type="Gene3D" id="3.20.20.190">
    <property type="entry name" value="Phosphatidylinositol (PI) phosphodiesterase"/>
    <property type="match status" value="1"/>
</dbReference>
<evidence type="ECO:0000256" key="8">
    <source>
        <dbReference type="ARBA" id="ARBA00022837"/>
    </source>
</evidence>
<feature type="domain" description="PI-PLC Y-box" evidence="18">
    <location>
        <begin position="375"/>
        <end position="491"/>
    </location>
</feature>
<dbReference type="EC" id="3.1.4.11" evidence="15"/>
<evidence type="ECO:0000256" key="9">
    <source>
        <dbReference type="ARBA" id="ARBA00022963"/>
    </source>
</evidence>
<feature type="region of interest" description="Disordered" evidence="16">
    <location>
        <begin position="322"/>
        <end position="362"/>
    </location>
</feature>
<dbReference type="OrthoDB" id="269822at2759"/>
<dbReference type="RefSeq" id="XP_032914535.1">
    <property type="nucleotide sequence ID" value="XM_033058644.1"/>
</dbReference>
<comment type="cofactor">
    <cofactor evidence="1">
        <name>Ca(2+)</name>
        <dbReference type="ChEBI" id="CHEBI:29108"/>
    </cofactor>
</comment>
<dbReference type="GeneID" id="116995732"/>
<dbReference type="Ensembl" id="ENSCUST00005015628.1">
    <property type="protein sequence ID" value="ENSCUSP00005015043.1"/>
    <property type="gene ID" value="ENSCUSG00005009655.1"/>
</dbReference>
<comment type="catalytic activity">
    <reaction evidence="14">
        <text>a 1,2-diacyl-sn-glycero-3-phospho-(1D-myo-inositol-4,5-bisphosphate) + H2O = 1D-myo-inositol 1,4,5-trisphosphate + a 1,2-diacyl-sn-glycerol + H(+)</text>
        <dbReference type="Rhea" id="RHEA:33179"/>
        <dbReference type="ChEBI" id="CHEBI:15377"/>
        <dbReference type="ChEBI" id="CHEBI:15378"/>
        <dbReference type="ChEBI" id="CHEBI:17815"/>
        <dbReference type="ChEBI" id="CHEBI:58456"/>
        <dbReference type="ChEBI" id="CHEBI:203600"/>
        <dbReference type="EC" id="3.1.4.11"/>
    </reaction>
    <physiologicalReaction direction="left-to-right" evidence="14">
        <dbReference type="Rhea" id="RHEA:33180"/>
    </physiologicalReaction>
</comment>
<reference evidence="19" key="3">
    <citation type="submission" date="2025-09" db="UniProtKB">
        <authorList>
            <consortium name="Ensembl"/>
        </authorList>
    </citation>
    <scope>IDENTIFICATION</scope>
</reference>
<dbReference type="PRINTS" id="PR00390">
    <property type="entry name" value="PHPHLIPASEC"/>
</dbReference>
<dbReference type="SUPFAM" id="SSF47473">
    <property type="entry name" value="EF-hand"/>
    <property type="match status" value="1"/>
</dbReference>
<evidence type="ECO:0000256" key="15">
    <source>
        <dbReference type="RuleBase" id="RU361133"/>
    </source>
</evidence>
<dbReference type="PANTHER" id="PTHR10336:SF29">
    <property type="entry name" value="1-PHOSPHATIDYLINOSITOL 4,5-BISPHOSPHATE PHOSPHODIESTERASE ZETA-1"/>
    <property type="match status" value="1"/>
</dbReference>
<dbReference type="InterPro" id="IPR001192">
    <property type="entry name" value="PI-PLC_fam"/>
</dbReference>
<dbReference type="Pfam" id="PF09279">
    <property type="entry name" value="EF-hand_like"/>
    <property type="match status" value="1"/>
</dbReference>
<keyword evidence="11" id="KW-0807">Transducer</keyword>
<accession>A0A8C3UP17</accession>
<evidence type="ECO:0000313" key="19">
    <source>
        <dbReference type="Ensembl" id="ENSCUSP00005015043.1"/>
    </source>
</evidence>
<dbReference type="GO" id="GO:0048471">
    <property type="term" value="C:perinuclear region of cytoplasm"/>
    <property type="evidence" value="ECO:0007669"/>
    <property type="project" value="UniProtKB-SubCell"/>
</dbReference>
<evidence type="ECO:0000256" key="4">
    <source>
        <dbReference type="ARBA" id="ARBA00004556"/>
    </source>
</evidence>
<dbReference type="InterPro" id="IPR017946">
    <property type="entry name" value="PLC-like_Pdiesterase_TIM-brl"/>
</dbReference>
<dbReference type="SUPFAM" id="SSF51695">
    <property type="entry name" value="PLC-like phosphodiesterases"/>
    <property type="match status" value="1"/>
</dbReference>
<dbReference type="FunFam" id="3.20.20.190:FF:000039">
    <property type="entry name" value="Phosphoinositide phospholipase C"/>
    <property type="match status" value="1"/>
</dbReference>
<dbReference type="SMART" id="SM00239">
    <property type="entry name" value="C2"/>
    <property type="match status" value="1"/>
</dbReference>
<dbReference type="Gene3D" id="2.60.40.150">
    <property type="entry name" value="C2 domain"/>
    <property type="match status" value="1"/>
</dbReference>
<evidence type="ECO:0000256" key="16">
    <source>
        <dbReference type="SAM" id="MobiDB-lite"/>
    </source>
</evidence>
<keyword evidence="7 15" id="KW-0378">Hydrolase</keyword>
<comment type="subcellular location">
    <subcellularLocation>
        <location evidence="4">Cytoplasm</location>
        <location evidence="4">Perinuclear region</location>
    </subcellularLocation>
    <subcellularLocation>
        <location evidence="3">Nucleus</location>
    </subcellularLocation>
</comment>
<evidence type="ECO:0000256" key="2">
    <source>
        <dbReference type="ARBA" id="ARBA00003992"/>
    </source>
</evidence>
<evidence type="ECO:0000256" key="1">
    <source>
        <dbReference type="ARBA" id="ARBA00001913"/>
    </source>
</evidence>
<dbReference type="GO" id="GO:0060470">
    <property type="term" value="P:positive regulation of cytosolic calcium ion concentration involved in egg activation"/>
    <property type="evidence" value="ECO:0007669"/>
    <property type="project" value="TreeGrafter"/>
</dbReference>
<dbReference type="Pfam" id="PF00388">
    <property type="entry name" value="PI-PLC-X"/>
    <property type="match status" value="1"/>
</dbReference>
<dbReference type="GO" id="GO:0005634">
    <property type="term" value="C:nucleus"/>
    <property type="evidence" value="ECO:0007669"/>
    <property type="project" value="UniProtKB-SubCell"/>
</dbReference>
<dbReference type="CTD" id="89869"/>
<dbReference type="Pfam" id="PF00387">
    <property type="entry name" value="PI-PLC-Y"/>
    <property type="match status" value="1"/>
</dbReference>
<dbReference type="AlphaFoldDB" id="A0A8C3UP17"/>
<dbReference type="GO" id="GO:0035556">
    <property type="term" value="P:intracellular signal transduction"/>
    <property type="evidence" value="ECO:0007669"/>
    <property type="project" value="InterPro"/>
</dbReference>
<dbReference type="GO" id="GO:0004435">
    <property type="term" value="F:phosphatidylinositol-4,5-bisphosphate phospholipase C activity"/>
    <property type="evidence" value="ECO:0007669"/>
    <property type="project" value="UniProtKB-EC"/>
</dbReference>
<evidence type="ECO:0000259" key="17">
    <source>
        <dbReference type="PROSITE" id="PS50004"/>
    </source>
</evidence>
<evidence type="ECO:0000256" key="7">
    <source>
        <dbReference type="ARBA" id="ARBA00022801"/>
    </source>
</evidence>
<reference evidence="19" key="2">
    <citation type="submission" date="2025-08" db="UniProtKB">
        <authorList>
            <consortium name="Ensembl"/>
        </authorList>
    </citation>
    <scope>IDENTIFICATION</scope>
</reference>
<keyword evidence="5" id="KW-0217">Developmental protein</keyword>
<dbReference type="SMART" id="SM00149">
    <property type="entry name" value="PLCYc"/>
    <property type="match status" value="1"/>
</dbReference>
<dbReference type="Gene3D" id="1.10.238.10">
    <property type="entry name" value="EF-hand"/>
    <property type="match status" value="1"/>
</dbReference>
<dbReference type="InterPro" id="IPR000008">
    <property type="entry name" value="C2_dom"/>
</dbReference>
<keyword evidence="8" id="KW-0106">Calcium</keyword>
<evidence type="ECO:0000256" key="11">
    <source>
        <dbReference type="ARBA" id="ARBA00023224"/>
    </source>
</evidence>
<evidence type="ECO:0000259" key="18">
    <source>
        <dbReference type="PROSITE" id="PS50008"/>
    </source>
</evidence>
<evidence type="ECO:0000256" key="14">
    <source>
        <dbReference type="ARBA" id="ARBA00023674"/>
    </source>
</evidence>
<feature type="compositionally biased region" description="Acidic residues" evidence="16">
    <location>
        <begin position="323"/>
        <end position="337"/>
    </location>
</feature>
<dbReference type="SUPFAM" id="SSF49562">
    <property type="entry name" value="C2 domain (Calcium/lipid-binding domain, CaLB)"/>
    <property type="match status" value="1"/>
</dbReference>
<evidence type="ECO:0000313" key="20">
    <source>
        <dbReference type="Proteomes" id="UP000694563"/>
    </source>
</evidence>